<keyword evidence="2" id="KW-1185">Reference proteome</keyword>
<reference evidence="1 2" key="1">
    <citation type="submission" date="2024-04" db="EMBL/GenBank/DDBJ databases">
        <title>Draft genome sequence of Thalassolituus maritimus NBRC 116585.</title>
        <authorList>
            <person name="Miyakawa T."/>
            <person name="Kusuya Y."/>
            <person name="Miura T."/>
        </authorList>
    </citation>
    <scope>NUCLEOTIDE SEQUENCE [LARGE SCALE GENOMIC DNA]</scope>
    <source>
        <strain evidence="1 2">5NW40-0001</strain>
    </source>
</reference>
<proteinExistence type="predicted"/>
<sequence length="391" mass="43933">MQYKVLVVGCSDMDTLQRSMGEQFSLLSVATAQETFHLPDLEEYKLIVVVDKLADPTAAQSQVKALKHHPAISLLPVVVLATEERDLDTRLAFYDAGCDDHIQMQDDAELQVRLMKAIFNRIANEQLKQQLDKANEMAFIAMSDTSDLGVNIQFLLDINQCENLDQAGMRLFQALKSYDISGSLQIRSRFGEKNMEANGMAKDLESTLLSECSDKGRYVDFGKRSIMNYGRVSLLVRNMPLDDPHKYGAIKDNVFSLLQGLDARVGALDNVESLKLESQLVVRLTNRMTHIMEDIEKGYHDVMVRIADAVEDIADGIEQEIQFLGMDERQEKVIQQVLEKGILDTNRVFNEGLKMDSSLTGYLTEVGRVFASDKVKTDELMALVEKIPVQG</sequence>
<dbReference type="Proteomes" id="UP001481413">
    <property type="component" value="Unassembled WGS sequence"/>
</dbReference>
<gene>
    <name evidence="1" type="ORF">NBRC116585_21980</name>
</gene>
<evidence type="ECO:0000313" key="1">
    <source>
        <dbReference type="EMBL" id="GAA6146080.1"/>
    </source>
</evidence>
<organism evidence="1 2">
    <name type="scientific">Thalassolituus maritimus</name>
    <dbReference type="NCBI Taxonomy" id="484498"/>
    <lineage>
        <taxon>Bacteria</taxon>
        <taxon>Pseudomonadati</taxon>
        <taxon>Pseudomonadota</taxon>
        <taxon>Gammaproteobacteria</taxon>
        <taxon>Oceanospirillales</taxon>
        <taxon>Oceanospirillaceae</taxon>
        <taxon>Thalassolituus</taxon>
    </lineage>
</organism>
<dbReference type="RefSeq" id="WP_353295240.1">
    <property type="nucleotide sequence ID" value="NZ_BAABWH010000005.1"/>
</dbReference>
<protein>
    <recommendedName>
        <fullName evidence="3">Response regulator receiver domain-containing protein</fullName>
    </recommendedName>
</protein>
<accession>A0ABQ0A105</accession>
<evidence type="ECO:0008006" key="3">
    <source>
        <dbReference type="Google" id="ProtNLM"/>
    </source>
</evidence>
<dbReference type="EMBL" id="BAABWH010000005">
    <property type="protein sequence ID" value="GAA6146080.1"/>
    <property type="molecule type" value="Genomic_DNA"/>
</dbReference>
<comment type="caution">
    <text evidence="1">The sequence shown here is derived from an EMBL/GenBank/DDBJ whole genome shotgun (WGS) entry which is preliminary data.</text>
</comment>
<evidence type="ECO:0000313" key="2">
    <source>
        <dbReference type="Proteomes" id="UP001481413"/>
    </source>
</evidence>
<name>A0ABQ0A105_9GAMM</name>